<dbReference type="SUPFAM" id="SSF56219">
    <property type="entry name" value="DNase I-like"/>
    <property type="match status" value="1"/>
</dbReference>
<dbReference type="VEuPathDB" id="FungiDB:RhiirA1_443947"/>
<protein>
    <recommendedName>
        <fullName evidence="3">DNase I-like protein</fullName>
    </recommendedName>
</protein>
<dbReference type="Proteomes" id="UP000232688">
    <property type="component" value="Unassembled WGS sequence"/>
</dbReference>
<gene>
    <name evidence="1" type="ORF">RhiirA1_443947</name>
</gene>
<evidence type="ECO:0000313" key="2">
    <source>
        <dbReference type="Proteomes" id="UP000232688"/>
    </source>
</evidence>
<organism evidence="1 2">
    <name type="scientific">Rhizophagus irregularis</name>
    <dbReference type="NCBI Taxonomy" id="588596"/>
    <lineage>
        <taxon>Eukaryota</taxon>
        <taxon>Fungi</taxon>
        <taxon>Fungi incertae sedis</taxon>
        <taxon>Mucoromycota</taxon>
        <taxon>Glomeromycotina</taxon>
        <taxon>Glomeromycetes</taxon>
        <taxon>Glomerales</taxon>
        <taxon>Glomeraceae</taxon>
        <taxon>Rhizophagus</taxon>
    </lineage>
</organism>
<dbReference type="VEuPathDB" id="FungiDB:RhiirFUN_021461"/>
<evidence type="ECO:0008006" key="3">
    <source>
        <dbReference type="Google" id="ProtNLM"/>
    </source>
</evidence>
<dbReference type="InterPro" id="IPR036691">
    <property type="entry name" value="Endo/exonu/phosph_ase_sf"/>
</dbReference>
<proteinExistence type="predicted"/>
<reference evidence="1 2" key="2">
    <citation type="submission" date="2017-10" db="EMBL/GenBank/DDBJ databases">
        <title>Genome analyses suggest a sexual origin of heterokaryosis in a supposedly ancient asexual fungus.</title>
        <authorList>
            <person name="Corradi N."/>
            <person name="Sedzielewska K."/>
            <person name="Noel J."/>
            <person name="Charron P."/>
            <person name="Farinelli L."/>
            <person name="Marton T."/>
            <person name="Kruger M."/>
            <person name="Pelin A."/>
            <person name="Brachmann A."/>
            <person name="Corradi N."/>
        </authorList>
    </citation>
    <scope>NUCLEOTIDE SEQUENCE [LARGE SCALE GENOMIC DNA]</scope>
    <source>
        <strain evidence="1 2">A1</strain>
    </source>
</reference>
<name>A0A2N0RGG0_9GLOM</name>
<feature type="non-terminal residue" evidence="1">
    <location>
        <position position="516"/>
    </location>
</feature>
<accession>A0A2N0RGG0</accession>
<sequence length="516" mass="60661">MTEKLHRHLQTTKILDHGRCIKITLNFKNHKIFNIYGIYLPSGKDKSNEHIKKTRLNNICKILFDDITKTKSRDHTYTAIMGDFNINYSKEILKKGKSISYIDAMDKIKHNKLEQWMCYKILKLLNFTNIATTFKKESEKTWFSSCNSSASSTTVDYIWASNNLNDIIIDFNLTRTTYSSDHAMLMFTFEHPNNSFVNLKNFNKSRDTGKSFNNRYNLNSIQKEDWVTFNNIVNEKLIRLQDIPNYSTKTQVSAAMNTFNSIIIDSLNEMKVAKIKVTPRRNNLPLALRKKYNHIHQLNSIQATVKEALYIESDQFKLEIPSSAEQRKGLKNNFDRHWRRKSNWLIKLFRQYNVRNGIALYSQTLNSVEELESVHINIVNLIDHVNNEIVKERNAWDVQQIEYFINRRNEDLKTNQKRALNSILERNPRKIILDRLKFYENGDLQYTTDHQIINEKVNSHFQNIGSSDTSPNVYNPLIEMPHPWRSVYSPKTIDDPDAIKKLIDPITVDELQLMIK</sequence>
<comment type="caution">
    <text evidence="1">The sequence shown here is derived from an EMBL/GenBank/DDBJ whole genome shotgun (WGS) entry which is preliminary data.</text>
</comment>
<dbReference type="Gene3D" id="3.60.10.10">
    <property type="entry name" value="Endonuclease/exonuclease/phosphatase"/>
    <property type="match status" value="1"/>
</dbReference>
<dbReference type="AlphaFoldDB" id="A0A2N0RGG0"/>
<evidence type="ECO:0000313" key="1">
    <source>
        <dbReference type="EMBL" id="PKC62380.1"/>
    </source>
</evidence>
<reference evidence="1 2" key="1">
    <citation type="submission" date="2017-10" db="EMBL/GenBank/DDBJ databases">
        <title>Extensive intraspecific genome diversity in a model arbuscular mycorrhizal fungus.</title>
        <authorList>
            <person name="Chen E.C.H."/>
            <person name="Morin E."/>
            <person name="Baudet D."/>
            <person name="Noel J."/>
            <person name="Ndikumana S."/>
            <person name="Charron P."/>
            <person name="St-Onge C."/>
            <person name="Giorgi J."/>
            <person name="Grigoriev I.V."/>
            <person name="Roux C."/>
            <person name="Martin F.M."/>
            <person name="Corradi N."/>
        </authorList>
    </citation>
    <scope>NUCLEOTIDE SEQUENCE [LARGE SCALE GENOMIC DNA]</scope>
    <source>
        <strain evidence="1 2">A1</strain>
    </source>
</reference>
<dbReference type="EMBL" id="LLXH01000865">
    <property type="protein sequence ID" value="PKC62380.1"/>
    <property type="molecule type" value="Genomic_DNA"/>
</dbReference>